<dbReference type="PROSITE" id="PS01124">
    <property type="entry name" value="HTH_ARAC_FAMILY_2"/>
    <property type="match status" value="1"/>
</dbReference>
<evidence type="ECO:0000256" key="1">
    <source>
        <dbReference type="ARBA" id="ARBA00023015"/>
    </source>
</evidence>
<feature type="domain" description="HTH araC/xylS-type" evidence="4">
    <location>
        <begin position="97"/>
        <end position="176"/>
    </location>
</feature>
<gene>
    <name evidence="5" type="ORF">PQO05_19460</name>
</gene>
<keyword evidence="2" id="KW-0238">DNA-binding</keyword>
<reference evidence="5 6" key="1">
    <citation type="submission" date="2023-02" db="EMBL/GenBank/DDBJ databases">
        <title>Genome sequence of Mucilaginibacter jinjuensis strain KACC 16571.</title>
        <authorList>
            <person name="Kim S."/>
            <person name="Heo J."/>
            <person name="Kwon S.-W."/>
        </authorList>
    </citation>
    <scope>NUCLEOTIDE SEQUENCE [LARGE SCALE GENOMIC DNA]</scope>
    <source>
        <strain evidence="5 6">KACC 16571</strain>
    </source>
</reference>
<protein>
    <submittedName>
        <fullName evidence="5">AraC family transcriptional regulator</fullName>
    </submittedName>
</protein>
<dbReference type="PANTHER" id="PTHR43280:SF32">
    <property type="entry name" value="TRANSCRIPTIONAL REGULATORY PROTEIN"/>
    <property type="match status" value="1"/>
</dbReference>
<keyword evidence="6" id="KW-1185">Reference proteome</keyword>
<dbReference type="EMBL" id="CP117167">
    <property type="protein sequence ID" value="WCT10917.1"/>
    <property type="molecule type" value="Genomic_DNA"/>
</dbReference>
<keyword evidence="3" id="KW-0804">Transcription</keyword>
<dbReference type="InterPro" id="IPR018060">
    <property type="entry name" value="HTH_AraC"/>
</dbReference>
<evidence type="ECO:0000256" key="2">
    <source>
        <dbReference type="ARBA" id="ARBA00023125"/>
    </source>
</evidence>
<evidence type="ECO:0000313" key="6">
    <source>
        <dbReference type="Proteomes" id="UP001216139"/>
    </source>
</evidence>
<dbReference type="Proteomes" id="UP001216139">
    <property type="component" value="Chromosome"/>
</dbReference>
<dbReference type="PROSITE" id="PS00041">
    <property type="entry name" value="HTH_ARAC_FAMILY_1"/>
    <property type="match status" value="1"/>
</dbReference>
<organism evidence="5 6">
    <name type="scientific">Mucilaginibacter jinjuensis</name>
    <dbReference type="NCBI Taxonomy" id="1176721"/>
    <lineage>
        <taxon>Bacteria</taxon>
        <taxon>Pseudomonadati</taxon>
        <taxon>Bacteroidota</taxon>
        <taxon>Sphingobacteriia</taxon>
        <taxon>Sphingobacteriales</taxon>
        <taxon>Sphingobacteriaceae</taxon>
        <taxon>Mucilaginibacter</taxon>
    </lineage>
</organism>
<dbReference type="Gene3D" id="1.10.10.60">
    <property type="entry name" value="Homeodomain-like"/>
    <property type="match status" value="1"/>
</dbReference>
<name>A0ABY7T5D8_9SPHI</name>
<dbReference type="InterPro" id="IPR009057">
    <property type="entry name" value="Homeodomain-like_sf"/>
</dbReference>
<sequence length="187" mass="21687">MSTLHIKNMVCKRCIMAVENLLKAEGYHVNNIELGEVEIAEQADADQLVTLDKELHHLGFELIDDRKGRLVERIKNLIVQLVHYSKEPIQVNLSDYLTEKLPYEYNYLSNLFSETVGSTIEKFYINQKIERIKELLIYDELSLSEIAYQMGYSSTAYLSSQFKKVTGLTPGYFKAIKSNKRRNIEEL</sequence>
<dbReference type="SMART" id="SM00342">
    <property type="entry name" value="HTH_ARAC"/>
    <property type="match status" value="1"/>
</dbReference>
<dbReference type="SUPFAM" id="SSF46689">
    <property type="entry name" value="Homeodomain-like"/>
    <property type="match status" value="1"/>
</dbReference>
<proteinExistence type="predicted"/>
<evidence type="ECO:0000256" key="3">
    <source>
        <dbReference type="ARBA" id="ARBA00023163"/>
    </source>
</evidence>
<dbReference type="Pfam" id="PF12833">
    <property type="entry name" value="HTH_18"/>
    <property type="match status" value="1"/>
</dbReference>
<dbReference type="PANTHER" id="PTHR43280">
    <property type="entry name" value="ARAC-FAMILY TRANSCRIPTIONAL REGULATOR"/>
    <property type="match status" value="1"/>
</dbReference>
<keyword evidence="1" id="KW-0805">Transcription regulation</keyword>
<dbReference type="InterPro" id="IPR018062">
    <property type="entry name" value="HTH_AraC-typ_CS"/>
</dbReference>
<dbReference type="RefSeq" id="WP_273629108.1">
    <property type="nucleotide sequence ID" value="NZ_CP117167.1"/>
</dbReference>
<evidence type="ECO:0000259" key="4">
    <source>
        <dbReference type="PROSITE" id="PS01124"/>
    </source>
</evidence>
<evidence type="ECO:0000313" key="5">
    <source>
        <dbReference type="EMBL" id="WCT10917.1"/>
    </source>
</evidence>
<dbReference type="Gene3D" id="3.30.70.100">
    <property type="match status" value="1"/>
</dbReference>
<accession>A0ABY7T5D8</accession>